<dbReference type="EMBL" id="JAUSUT010000001">
    <property type="protein sequence ID" value="MDQ0383033.1"/>
    <property type="molecule type" value="Genomic_DNA"/>
</dbReference>
<comment type="caution">
    <text evidence="1">The sequence shown here is derived from an EMBL/GenBank/DDBJ whole genome shotgun (WGS) entry which is preliminary data.</text>
</comment>
<proteinExistence type="predicted"/>
<dbReference type="RefSeq" id="WP_306998720.1">
    <property type="nucleotide sequence ID" value="NZ_JAUSUT010000001.1"/>
</dbReference>
<keyword evidence="2" id="KW-1185">Reference proteome</keyword>
<dbReference type="Proteomes" id="UP001229651">
    <property type="component" value="Unassembled WGS sequence"/>
</dbReference>
<evidence type="ECO:0000313" key="1">
    <source>
        <dbReference type="EMBL" id="MDQ0383033.1"/>
    </source>
</evidence>
<accession>A0ABU0F6L2</accession>
<sequence>MAQISWTRRSYEARVLLIPLDPGARAWVGARAGRALEGITIADDGLLPAQQRFAPEPVPCTGEGRAVSSPLEHAMHDADVVVLFTRDLAAADRDAVAQIGDAARLSGQLLGAVIISPGARWEDPDAHRAVAAIRESADNVVILKDDGFVLAFLQVLRGGTREPAGAGA</sequence>
<reference evidence="1 2" key="1">
    <citation type="submission" date="2023-07" db="EMBL/GenBank/DDBJ databases">
        <title>Sequencing the genomes of 1000 actinobacteria strains.</title>
        <authorList>
            <person name="Klenk H.-P."/>
        </authorList>
    </citation>
    <scope>NUCLEOTIDE SEQUENCE [LARGE SCALE GENOMIC DNA]</scope>
    <source>
        <strain evidence="1 2">DSM 45805</strain>
    </source>
</reference>
<protein>
    <submittedName>
        <fullName evidence="1">Uncharacterized protein</fullName>
    </submittedName>
</protein>
<gene>
    <name evidence="1" type="ORF">FB470_007027</name>
</gene>
<name>A0ABU0F6L2_9PSEU</name>
<evidence type="ECO:0000313" key="2">
    <source>
        <dbReference type="Proteomes" id="UP001229651"/>
    </source>
</evidence>
<organism evidence="1 2">
    <name type="scientific">Amycolatopsis thermophila</name>
    <dbReference type="NCBI Taxonomy" id="206084"/>
    <lineage>
        <taxon>Bacteria</taxon>
        <taxon>Bacillati</taxon>
        <taxon>Actinomycetota</taxon>
        <taxon>Actinomycetes</taxon>
        <taxon>Pseudonocardiales</taxon>
        <taxon>Pseudonocardiaceae</taxon>
        <taxon>Amycolatopsis</taxon>
    </lineage>
</organism>